<dbReference type="Pfam" id="PF12624">
    <property type="entry name" value="VPS13_N"/>
    <property type="match status" value="1"/>
</dbReference>
<comment type="similarity">
    <text evidence="1">Belongs to the VPS13 family.</text>
</comment>
<dbReference type="Pfam" id="PF25037">
    <property type="entry name" value="VPS13_C"/>
    <property type="match status" value="1"/>
</dbReference>
<dbReference type="InterPro" id="IPR026847">
    <property type="entry name" value="VPS13"/>
</dbReference>
<dbReference type="GO" id="GO:0006869">
    <property type="term" value="P:lipid transport"/>
    <property type="evidence" value="ECO:0007669"/>
    <property type="project" value="UniProtKB-KW"/>
</dbReference>
<accession>A0A811PLT0</accession>
<evidence type="ECO:0000259" key="5">
    <source>
        <dbReference type="Pfam" id="PF25036"/>
    </source>
</evidence>
<comment type="caution">
    <text evidence="7">The sequence shown here is derived from an EMBL/GenBank/DDBJ whole genome shotgun (WGS) entry which is preliminary data.</text>
</comment>
<evidence type="ECO:0000256" key="2">
    <source>
        <dbReference type="ARBA" id="ARBA00022448"/>
    </source>
</evidence>
<evidence type="ECO:0000313" key="7">
    <source>
        <dbReference type="EMBL" id="CAD6246455.1"/>
    </source>
</evidence>
<dbReference type="InterPro" id="IPR056748">
    <property type="entry name" value="VPS13-like_C"/>
</dbReference>
<dbReference type="InterPro" id="IPR026854">
    <property type="entry name" value="VPS13_N"/>
</dbReference>
<dbReference type="Pfam" id="PF25036">
    <property type="entry name" value="VPS13_VAB"/>
    <property type="match status" value="2"/>
</dbReference>
<protein>
    <submittedName>
        <fullName evidence="7">Uncharacterized protein</fullName>
    </submittedName>
</protein>
<dbReference type="EMBL" id="CAJGYO010000007">
    <property type="protein sequence ID" value="CAD6246455.1"/>
    <property type="molecule type" value="Genomic_DNA"/>
</dbReference>
<dbReference type="GO" id="GO:0045053">
    <property type="term" value="P:protein retention in Golgi apparatus"/>
    <property type="evidence" value="ECO:0007669"/>
    <property type="project" value="TreeGrafter"/>
</dbReference>
<gene>
    <name evidence="7" type="ORF">NCGR_LOCUS30715</name>
</gene>
<evidence type="ECO:0000259" key="4">
    <source>
        <dbReference type="Pfam" id="PF12624"/>
    </source>
</evidence>
<evidence type="ECO:0000313" key="8">
    <source>
        <dbReference type="Proteomes" id="UP000604825"/>
    </source>
</evidence>
<keyword evidence="2" id="KW-0813">Transport</keyword>
<feature type="domain" description="Vacuolar protein sorting-associated protein 13 VPS13 adaptor binding" evidence="5">
    <location>
        <begin position="2188"/>
        <end position="2433"/>
    </location>
</feature>
<reference evidence="7" key="1">
    <citation type="submission" date="2020-10" db="EMBL/GenBank/DDBJ databases">
        <authorList>
            <person name="Han B."/>
            <person name="Lu T."/>
            <person name="Zhao Q."/>
            <person name="Huang X."/>
            <person name="Zhao Y."/>
        </authorList>
    </citation>
    <scope>NUCLEOTIDE SEQUENCE</scope>
</reference>
<name>A0A811PLT0_9POAL</name>
<evidence type="ECO:0000256" key="3">
    <source>
        <dbReference type="ARBA" id="ARBA00023055"/>
    </source>
</evidence>
<dbReference type="OrthoDB" id="428159at2759"/>
<feature type="domain" description="Intermembrane lipid transfer protein VPS13-like C-terminal" evidence="6">
    <location>
        <begin position="3005"/>
        <end position="3070"/>
    </location>
</feature>
<evidence type="ECO:0000259" key="6">
    <source>
        <dbReference type="Pfam" id="PF25037"/>
    </source>
</evidence>
<feature type="domain" description="Vacuolar protein sorting-associated protein 13 VPS13 adaptor binding" evidence="5">
    <location>
        <begin position="1811"/>
        <end position="2112"/>
    </location>
</feature>
<sequence length="3183" mass="355928">MFEGVVSQVLDGLLRRYVKGIQKEQLKIGIWKEEILLENVELILEAFDYLQLPFALKNGRIGKLSIRIPWKKLGWDPIIIVIEDWSSDSLDKRELAGKLAKLNAIELAKFSRRVTDNQTGQSFLSYISSKILDSIQVSMRNVHIVYMDTHNVQGNFVFGLEFSSLSIQTDTQKQSFTISLMARSRQDEVNKIIEISDVGIYCHQLEEQQDLCHVGALENGHSRDDYLVNPFCVTVSVLANKAAKLDGTPQYDMTAELTALALSVDEIQLQQILNLCDYFTICAFVTKYGRYRPSQSSISKRCKGWQRMWWQYAQNSVLADVRRRLKKTSWRWRYLKQRLNHLLRYVKLYRMKLELLQKGQIVSEDILQELENMDKECDIDDILNYRTIAEQQLQESLVKSSKDTHSPGSPRSNEQLTGASQGWLNWLSLGMLGVGGTADSSSFAGVISEDIIKDIYEGTEFHPVSSAENCLKKENYYSLFVRLSISQIVTTVTSRGFGMKLVDTMFSGLGMECKIWDDSATILAWLDSLQVINPLNETKILQAEKCSTGDGLGAPVISIQVDFPKSNERSEASTRVVVQEFSAIYEPEFFVNVLHIYDLFSSFQFQHDRVLSSLNRFDNLGTRLVSKLKYMSANRKKLIWDLRIHHFVIRLPSQNCEKKELAMVVDAGDVFIQSKDTIEDISRTQESNSFLDHISKSLPSYFSDYLLLGIQLDELYNQFEVGLTGFQVKVLLPDKHNVSSTLVKLDASVALRLCVFLDEPVLKQLEVGFIVPFIDVYLSQTMYSAIVNLPRVKETNLVKNSVLDNPKTHGHKKSALNVSVSLKLAKLGLQVDLDDNCEESSGLIVGIEDIDIRYAICELSDLSLAMKTVNVTSNYRKDESDSHVLCLSGNLTRCPENSVETCLNLHYRTHKHDDQMHHLYQLNLCDVDLHVNPSVIGQIQMFLRKLDSGPSVGSDVESTMIGQSSMKSRATNGILPKFSLSNLCGADGTVFAGVSVDHFPFLVADYSCGYSFGCLGAQDVEAQESLYSKNEQCHDTSEQEFPVAGNNLECLGESHDCVTYKFEISDCVVIFPVEEQDFFCLKLEVPHFFCEFIATGSSVEFAKRIPKEFFSSECIVSRRVDAICIYARNASISLLIVPCKDIPYSQQPTLPTSIMSKISRCNLIVEDLYFINGMETVIGVVDQLISIGNEKVFYEGNPDPNECTNLTISIKDLMILLGQSKDKVALERIATANMEFDVSAVLVGEKPEHMNFDVVSLTLLSSGGYTLISIVSDGPLSPVFVKFTKHHAGQDEILLSVPLFEVWLYLQDWNTIINHCHSYVKTDVNSTPVEHAAALSQFPETASSPLIASEFGSPDDFNLVLTCETIAGVLHIPIWGKEENHTSNHMGVTPFPTEVGTHHEADDIQYCEPKVCKFVTLTFESKHFVMMSGDSCMNFKYDLERLKVMLEMIQENKGTSVPFVHISKVKSSGYVHQSERNLEHLSVDLQAEYMDVSFSHQIFNFWHNMELKFPAASSASSFYSVAFKAGLRKGSLLLNDGRWSSHGPVIETLLKNLTVQFSQMKDRTEISAFVDLLVNYNNIDKVMWEPFVEPSRFQLHMLRKCGDCGLDISPSTDVCLSSSKQLNLNISEPLIEAILRLSQMITDSLDPSNGSGLREDPGILRLSHDDVRTRRYAPYILSNDTSLPFRFKVYRGAVNSDDVDSFSVIDENSVPAGYAVPIYVEETLDDFFFQHREARSSDHLIEKRMSAVSHYMISIEFDGTSGPSKPMSMDLVGINFFEVNFSSSKKPILGEESLGAFSSNGKGNDGLIVPVVLDVSLQNYSKRIRVYSTVILYNATSMPLELRFDIPFGLTSKVIGPIPPNKEIPLPVHLSEAGQIRWHPVGRTYLWSETRSLSSLLSRESRVGFMKSSVCYPSHPSNDPFRCCVSVEEYNVPSSVSTQKGQLCSERLDTQVSGSSTPNIFKQNLTRTHFIRHVKLNTPLLIKNYLPVCISLAIDNGGSAHVVSLKEVGSASIFFVDPSNDLGITIDIQDYRSLNIKFPRAESFSTAAKSNGFKFSITESITFYSNLSNSPLNVMLEKSMDARSGARELYLSVPFLLYNCTDLLLTVTESSSERSGSTLVIPPSFELDGHARHLLEKSGLSLVDPSVQCFTGKMPHLDLIDGRCSSSEISCTSNSESVKKDFDNGVKAYMFAPDGHTPATELSVKLNASPPNNGTETTRRNWSNTFLLVPASGSTNVTIPQSSTSGAFLVAVASIPVSTELFGRTRAIAFRPRYVICNACSNDLFFRQKGTRFSKHLRSGQHSFLHWSDTARELLVSVRFDGPGWQWSGSFFPDHLGDAQLKMRNNASGLSYMVRVEVQNADLDVYSKRFSGKNNVNTGTVLILLSDDKTGFVPYRIDNFSMEKLRIYQQRCESIETIVYPYTSCQYAWDEPCYPHRLTVEIPGERSLGTFNLDILNDDVHVSLPSTSEKAERQFCISMHAEGAIKVLSVLDSNCHNTETKEKKILGSKEPKVADHKLELDMNFAEVIKIHLPFIGISLISSSPQELLFASAKEMTVVAMQSLDQQRFTVQIQSMQIDNQFPDSPHPVMLSFEGSHKGKSMNFFKSKDTKLKSANDILSNTTEPVLQFTAAKWRTRDVSFVSYQYINISVAPVRLELEERLVLSMIEFFRSVSSRINIGHLEKSLELSILGGATDMLREYEKISKNISDKLLVQDSELLPSVVPVGAPWQQIHLLARKQKKVYIELFQLTPVKLTFSFTSTPWLNRNEGGSDPSIGFSNTTAIQRGLMALLDVEGVPVYLGEIIAENLMASWQSVQDILVRHYSRQILHELYKVLGSAGVIGNPMGFARNVGFGLKDFISASRKGKLQSPVELLNGIAQGSKTLIGSTVYAVSSATSHFSKTAYKGLVAFTYDEQAASKMEERERQLGLHGEGVLNGFLEGLTGLLQSPIRGAEKHGLPGVISGLAMGTAGLVARPMASILEATGRTAQSIRNRSNPHESNYLRVRFPRPVARDHPLFPYSWEEAIGVSLLAQADSGRLKEETFVMCKTLKGAGKFLVLTEKLLLLVSSPYLVDLGSPQFVGVPPDPRWSIDTEMHLKSVVHLDRSQEVVNIVGSNGQTSPRDKRSGTRNRVMSSAFVPLFHLSIELPNDEDAEGTVQVLQALIEKGKARRWDKNILHRSNIS</sequence>
<dbReference type="PANTHER" id="PTHR16166">
    <property type="entry name" value="VACUOLAR PROTEIN SORTING-ASSOCIATED PROTEIN VPS13"/>
    <property type="match status" value="1"/>
</dbReference>
<keyword evidence="8" id="KW-1185">Reference proteome</keyword>
<dbReference type="Proteomes" id="UP000604825">
    <property type="component" value="Unassembled WGS sequence"/>
</dbReference>
<organism evidence="7 8">
    <name type="scientific">Miscanthus lutarioriparius</name>
    <dbReference type="NCBI Taxonomy" id="422564"/>
    <lineage>
        <taxon>Eukaryota</taxon>
        <taxon>Viridiplantae</taxon>
        <taxon>Streptophyta</taxon>
        <taxon>Embryophyta</taxon>
        <taxon>Tracheophyta</taxon>
        <taxon>Spermatophyta</taxon>
        <taxon>Magnoliopsida</taxon>
        <taxon>Liliopsida</taxon>
        <taxon>Poales</taxon>
        <taxon>Poaceae</taxon>
        <taxon>PACMAD clade</taxon>
        <taxon>Panicoideae</taxon>
        <taxon>Andropogonodae</taxon>
        <taxon>Andropogoneae</taxon>
        <taxon>Saccharinae</taxon>
        <taxon>Miscanthus</taxon>
    </lineage>
</organism>
<proteinExistence type="inferred from homology"/>
<feature type="domain" description="Chorein N-terminal" evidence="4">
    <location>
        <begin position="1"/>
        <end position="823"/>
    </location>
</feature>
<dbReference type="PANTHER" id="PTHR16166:SF143">
    <property type="entry name" value="PROTEIN SORTING-ASSOCIATED PROTEIN, PUTATIVE (DUF1162)-RELATED"/>
    <property type="match status" value="1"/>
</dbReference>
<dbReference type="InterPro" id="IPR009543">
    <property type="entry name" value="VPS13_VAB"/>
</dbReference>
<keyword evidence="3" id="KW-0445">Lipid transport</keyword>
<evidence type="ECO:0000256" key="1">
    <source>
        <dbReference type="ARBA" id="ARBA00006545"/>
    </source>
</evidence>
<dbReference type="GO" id="GO:0006623">
    <property type="term" value="P:protein targeting to vacuole"/>
    <property type="evidence" value="ECO:0007669"/>
    <property type="project" value="TreeGrafter"/>
</dbReference>